<name>A0A918PTR1_9CAUL</name>
<feature type="compositionally biased region" description="Gly residues" evidence="1">
    <location>
        <begin position="1"/>
        <end position="10"/>
    </location>
</feature>
<keyword evidence="3" id="KW-1185">Reference proteome</keyword>
<sequence length="209" mass="22674">MVTVSGGQGANGVTRRGRTDGGGLWRCEMTVPLLNVPSIKVARAFLEDMDGGAAQILVPFYPEAEAPYPLGVPGALVTHSDGSTFSDDTMYQSDAIEVELAQSVALRATTVFPTLTAIADLDGGEMFSAVHDTYGEHIYVVTRILDDGSWRIRPPWREASNAETPLNFDNPKCVMHLINADEAMEDIRPPYLSSMTLVFEESLDPVPVN</sequence>
<reference evidence="2" key="1">
    <citation type="journal article" date="2014" name="Int. J. Syst. Evol. Microbiol.">
        <title>Complete genome sequence of Corynebacterium casei LMG S-19264T (=DSM 44701T), isolated from a smear-ripened cheese.</title>
        <authorList>
            <consortium name="US DOE Joint Genome Institute (JGI-PGF)"/>
            <person name="Walter F."/>
            <person name="Albersmeier A."/>
            <person name="Kalinowski J."/>
            <person name="Ruckert C."/>
        </authorList>
    </citation>
    <scope>NUCLEOTIDE SEQUENCE</scope>
    <source>
        <strain evidence="2">KCTC 32296</strain>
    </source>
</reference>
<comment type="caution">
    <text evidence="2">The sequence shown here is derived from an EMBL/GenBank/DDBJ whole genome shotgun (WGS) entry which is preliminary data.</text>
</comment>
<dbReference type="AlphaFoldDB" id="A0A918PTR1"/>
<evidence type="ECO:0000256" key="1">
    <source>
        <dbReference type="SAM" id="MobiDB-lite"/>
    </source>
</evidence>
<protein>
    <submittedName>
        <fullName evidence="2">Uncharacterized protein</fullName>
    </submittedName>
</protein>
<proteinExistence type="predicted"/>
<evidence type="ECO:0000313" key="3">
    <source>
        <dbReference type="Proteomes" id="UP000662572"/>
    </source>
</evidence>
<gene>
    <name evidence="2" type="ORF">GCM10011273_03080</name>
</gene>
<dbReference type="RefSeq" id="WP_189484609.1">
    <property type="nucleotide sequence ID" value="NZ_BMZB01000001.1"/>
</dbReference>
<reference evidence="2" key="2">
    <citation type="submission" date="2020-09" db="EMBL/GenBank/DDBJ databases">
        <authorList>
            <person name="Sun Q."/>
            <person name="Kim S."/>
        </authorList>
    </citation>
    <scope>NUCLEOTIDE SEQUENCE</scope>
    <source>
        <strain evidence="2">KCTC 32296</strain>
    </source>
</reference>
<dbReference type="Proteomes" id="UP000662572">
    <property type="component" value="Unassembled WGS sequence"/>
</dbReference>
<evidence type="ECO:0000313" key="2">
    <source>
        <dbReference type="EMBL" id="GGZ21689.1"/>
    </source>
</evidence>
<dbReference type="EMBL" id="BMZB01000001">
    <property type="protein sequence ID" value="GGZ21689.1"/>
    <property type="molecule type" value="Genomic_DNA"/>
</dbReference>
<accession>A0A918PTR1</accession>
<feature type="region of interest" description="Disordered" evidence="1">
    <location>
        <begin position="1"/>
        <end position="21"/>
    </location>
</feature>
<organism evidence="2 3">
    <name type="scientific">Asticcacaulis endophyticus</name>
    <dbReference type="NCBI Taxonomy" id="1395890"/>
    <lineage>
        <taxon>Bacteria</taxon>
        <taxon>Pseudomonadati</taxon>
        <taxon>Pseudomonadota</taxon>
        <taxon>Alphaproteobacteria</taxon>
        <taxon>Caulobacterales</taxon>
        <taxon>Caulobacteraceae</taxon>
        <taxon>Asticcacaulis</taxon>
    </lineage>
</organism>